<keyword evidence="15 22" id="KW-0472">Membrane</keyword>
<dbReference type="Gene3D" id="3.30.200.20">
    <property type="entry name" value="Phosphorylase Kinase, domain 1"/>
    <property type="match status" value="1"/>
</dbReference>
<evidence type="ECO:0000259" key="23">
    <source>
        <dbReference type="PROSITE" id="PS50011"/>
    </source>
</evidence>
<dbReference type="PANTHER" id="PTHR27007">
    <property type="match status" value="1"/>
</dbReference>
<name>A0A9R1NJI3_TRITD</name>
<dbReference type="SUPFAM" id="SSF56112">
    <property type="entry name" value="Protein kinase-like (PK-like)"/>
    <property type="match status" value="1"/>
</dbReference>
<protein>
    <recommendedName>
        <fullName evidence="4">non-specific serine/threonine protein kinase</fullName>
        <ecNumber evidence="4">2.7.11.1</ecNumber>
    </recommendedName>
</protein>
<dbReference type="FunFam" id="1.10.510.10:FF:000517">
    <property type="entry name" value="Putative receptor kinase Lecrk"/>
    <property type="match status" value="1"/>
</dbReference>
<gene>
    <name evidence="24" type="ORF">TRITD_2Av1G022280</name>
</gene>
<keyword evidence="5" id="KW-1003">Cell membrane</keyword>
<dbReference type="Gramene" id="TRITD2Av1G022280.3">
    <property type="protein sequence ID" value="TRITD2Av1G022280.3"/>
    <property type="gene ID" value="TRITD2Av1G022280"/>
</dbReference>
<accession>A0A9R1NJI3</accession>
<comment type="subcellular location">
    <subcellularLocation>
        <location evidence="1">Cell membrane</location>
        <topology evidence="1">Single-pass type I membrane protein</topology>
    </subcellularLocation>
</comment>
<dbReference type="FunFam" id="3.30.200.20:FF:000112">
    <property type="entry name" value="Lectin-domain containing receptor kinase A4.3"/>
    <property type="match status" value="1"/>
</dbReference>
<reference evidence="24 25" key="1">
    <citation type="submission" date="2017-09" db="EMBL/GenBank/DDBJ databases">
        <authorList>
            <consortium name="International Durum Wheat Genome Sequencing Consortium (IDWGSC)"/>
            <person name="Milanesi L."/>
        </authorList>
    </citation>
    <scope>NUCLEOTIDE SEQUENCE [LARGE SCALE GENOMIC DNA]</scope>
    <source>
        <strain evidence="25">cv. Svevo</strain>
    </source>
</reference>
<keyword evidence="7" id="KW-0808">Transferase</keyword>
<keyword evidence="6 21" id="KW-0723">Serine/threonine-protein kinase</keyword>
<proteinExistence type="inferred from homology"/>
<dbReference type="PROSITE" id="PS00107">
    <property type="entry name" value="PROTEIN_KINASE_ATP"/>
    <property type="match status" value="1"/>
</dbReference>
<keyword evidence="8 22" id="KW-0812">Transmembrane</keyword>
<dbReference type="GO" id="GO:0005524">
    <property type="term" value="F:ATP binding"/>
    <property type="evidence" value="ECO:0007669"/>
    <property type="project" value="UniProtKB-UniRule"/>
</dbReference>
<sequence length="434" mass="48683">MRNITSGHFILGWSFGLDGPAPVLDISVLPALPSAWTKTNWSNSPSISMSLKLVLALASLTLVSVGIGICVTVRWRLNCFEVQEDWEVSLGPKRFSYEVLFHATEGFNEKNLLGRGGFGSVYKGVIHKPDIEVAVKRMSHDSRQGVKEFIAEVVSIGRLRHRNIAQLLGYCRRKGELLLIYDYMKNGSLDKYLHTRNGPTLCWSERYSIIKGVASSLLYLHEEWEQVIIHRDIKASNVLLDSKMNGRLGDFGLARIYDHETAAQTTHVVGTMGYLAPELLRAGRPTPFSDVYAFGMFLLEVTCGQRPIFINEQNNRVLLVEWLLEHHHNSSMLDTVDPRLGGEFNMKEVTIVLKLGLLCTYPSPNARPVMRKVMQYLDHDQSPPDLSPAYISYITMAQMQNEGFDSHNMPCSQPARSVATVSGESSVTILQEGR</sequence>
<dbReference type="InterPro" id="IPR017441">
    <property type="entry name" value="Protein_kinase_ATP_BS"/>
</dbReference>
<dbReference type="InterPro" id="IPR011009">
    <property type="entry name" value="Kinase-like_dom_sf"/>
</dbReference>
<keyword evidence="16" id="KW-0675">Receptor</keyword>
<dbReference type="Pfam" id="PF00069">
    <property type="entry name" value="Pkinase"/>
    <property type="match status" value="1"/>
</dbReference>
<evidence type="ECO:0000256" key="10">
    <source>
        <dbReference type="ARBA" id="ARBA00022734"/>
    </source>
</evidence>
<dbReference type="CDD" id="cd14066">
    <property type="entry name" value="STKc_IRAK"/>
    <property type="match status" value="1"/>
</dbReference>
<keyword evidence="25" id="KW-1185">Reference proteome</keyword>
<evidence type="ECO:0000256" key="4">
    <source>
        <dbReference type="ARBA" id="ARBA00012513"/>
    </source>
</evidence>
<evidence type="ECO:0000256" key="18">
    <source>
        <dbReference type="ARBA" id="ARBA00048659"/>
    </source>
</evidence>
<dbReference type="InterPro" id="IPR008271">
    <property type="entry name" value="Ser/Thr_kinase_AS"/>
</dbReference>
<comment type="catalytic activity">
    <reaction evidence="19">
        <text>L-seryl-[protein] + ATP = O-phospho-L-seryl-[protein] + ADP + H(+)</text>
        <dbReference type="Rhea" id="RHEA:17989"/>
        <dbReference type="Rhea" id="RHEA-COMP:9863"/>
        <dbReference type="Rhea" id="RHEA-COMP:11604"/>
        <dbReference type="ChEBI" id="CHEBI:15378"/>
        <dbReference type="ChEBI" id="CHEBI:29999"/>
        <dbReference type="ChEBI" id="CHEBI:30616"/>
        <dbReference type="ChEBI" id="CHEBI:83421"/>
        <dbReference type="ChEBI" id="CHEBI:456216"/>
        <dbReference type="EC" id="2.7.11.1"/>
    </reaction>
    <physiologicalReaction direction="left-to-right" evidence="19">
        <dbReference type="Rhea" id="RHEA:17990"/>
    </physiologicalReaction>
</comment>
<keyword evidence="17" id="KW-0325">Glycoprotein</keyword>
<evidence type="ECO:0000256" key="7">
    <source>
        <dbReference type="ARBA" id="ARBA00022679"/>
    </source>
</evidence>
<dbReference type="OMA" id="MAAGHCC"/>
<keyword evidence="14 22" id="KW-1133">Transmembrane helix</keyword>
<evidence type="ECO:0000256" key="6">
    <source>
        <dbReference type="ARBA" id="ARBA00022527"/>
    </source>
</evidence>
<keyword evidence="13 20" id="KW-0067">ATP-binding</keyword>
<dbReference type="GO" id="GO:0004674">
    <property type="term" value="F:protein serine/threonine kinase activity"/>
    <property type="evidence" value="ECO:0007669"/>
    <property type="project" value="UniProtKB-KW"/>
</dbReference>
<evidence type="ECO:0000256" key="20">
    <source>
        <dbReference type="PROSITE-ProRule" id="PRU10141"/>
    </source>
</evidence>
<evidence type="ECO:0000256" key="5">
    <source>
        <dbReference type="ARBA" id="ARBA00022475"/>
    </source>
</evidence>
<dbReference type="GO" id="GO:0005886">
    <property type="term" value="C:plasma membrane"/>
    <property type="evidence" value="ECO:0007669"/>
    <property type="project" value="UniProtKB-SubCell"/>
</dbReference>
<evidence type="ECO:0000256" key="12">
    <source>
        <dbReference type="ARBA" id="ARBA00022777"/>
    </source>
</evidence>
<dbReference type="AlphaFoldDB" id="A0A9R1NJI3"/>
<dbReference type="EMBL" id="LT934113">
    <property type="protein sequence ID" value="VAH26040.1"/>
    <property type="molecule type" value="Genomic_DNA"/>
</dbReference>
<evidence type="ECO:0000256" key="3">
    <source>
        <dbReference type="ARBA" id="ARBA00010217"/>
    </source>
</evidence>
<dbReference type="GO" id="GO:0030246">
    <property type="term" value="F:carbohydrate binding"/>
    <property type="evidence" value="ECO:0007669"/>
    <property type="project" value="UniProtKB-KW"/>
</dbReference>
<dbReference type="SUPFAM" id="SSF49899">
    <property type="entry name" value="Concanavalin A-like lectins/glucanases"/>
    <property type="match status" value="1"/>
</dbReference>
<evidence type="ECO:0000313" key="24">
    <source>
        <dbReference type="EMBL" id="VAH26040.1"/>
    </source>
</evidence>
<evidence type="ECO:0000256" key="14">
    <source>
        <dbReference type="ARBA" id="ARBA00022989"/>
    </source>
</evidence>
<evidence type="ECO:0000256" key="1">
    <source>
        <dbReference type="ARBA" id="ARBA00004251"/>
    </source>
</evidence>
<keyword evidence="12" id="KW-0418">Kinase</keyword>
<evidence type="ECO:0000256" key="13">
    <source>
        <dbReference type="ARBA" id="ARBA00022840"/>
    </source>
</evidence>
<dbReference type="GO" id="GO:1901001">
    <property type="term" value="P:negative regulation of response to salt stress"/>
    <property type="evidence" value="ECO:0007669"/>
    <property type="project" value="UniProtKB-ARBA"/>
</dbReference>
<feature type="transmembrane region" description="Helical" evidence="22">
    <location>
        <begin position="53"/>
        <end position="75"/>
    </location>
</feature>
<comment type="similarity">
    <text evidence="3">In the C-terminal section; belongs to the protein kinase superfamily. Ser/Thr protein kinase family.</text>
</comment>
<evidence type="ECO:0000313" key="25">
    <source>
        <dbReference type="Proteomes" id="UP000324705"/>
    </source>
</evidence>
<evidence type="ECO:0000256" key="19">
    <source>
        <dbReference type="ARBA" id="ARBA00048977"/>
    </source>
</evidence>
<evidence type="ECO:0000256" key="11">
    <source>
        <dbReference type="ARBA" id="ARBA00022741"/>
    </source>
</evidence>
<dbReference type="Gene3D" id="1.10.510.10">
    <property type="entry name" value="Transferase(Phosphotransferase) domain 1"/>
    <property type="match status" value="1"/>
</dbReference>
<evidence type="ECO:0000256" key="17">
    <source>
        <dbReference type="ARBA" id="ARBA00023180"/>
    </source>
</evidence>
<dbReference type="InterPro" id="IPR013320">
    <property type="entry name" value="ConA-like_dom_sf"/>
</dbReference>
<dbReference type="InterPro" id="IPR050528">
    <property type="entry name" value="L-type_Lectin-RKs"/>
</dbReference>
<evidence type="ECO:0000256" key="16">
    <source>
        <dbReference type="ARBA" id="ARBA00023170"/>
    </source>
</evidence>
<comment type="similarity">
    <text evidence="21">Belongs to the protein kinase superfamily.</text>
</comment>
<evidence type="ECO:0000256" key="2">
    <source>
        <dbReference type="ARBA" id="ARBA00008536"/>
    </source>
</evidence>
<feature type="domain" description="Protein kinase" evidence="23">
    <location>
        <begin position="107"/>
        <end position="382"/>
    </location>
</feature>
<dbReference type="EC" id="2.7.11.1" evidence="4"/>
<dbReference type="Proteomes" id="UP000324705">
    <property type="component" value="Chromosome 2A"/>
</dbReference>
<comment type="similarity">
    <text evidence="2">In the N-terminal section; belongs to the leguminous lectin family.</text>
</comment>
<dbReference type="InterPro" id="IPR000719">
    <property type="entry name" value="Prot_kinase_dom"/>
</dbReference>
<evidence type="ECO:0000256" key="9">
    <source>
        <dbReference type="ARBA" id="ARBA00022729"/>
    </source>
</evidence>
<evidence type="ECO:0000256" key="21">
    <source>
        <dbReference type="RuleBase" id="RU000304"/>
    </source>
</evidence>
<dbReference type="PROSITE" id="PS50011">
    <property type="entry name" value="PROTEIN_KINASE_DOM"/>
    <property type="match status" value="1"/>
</dbReference>
<keyword evidence="11 20" id="KW-0547">Nucleotide-binding</keyword>
<keyword evidence="10" id="KW-0430">Lectin</keyword>
<evidence type="ECO:0000256" key="15">
    <source>
        <dbReference type="ARBA" id="ARBA00023136"/>
    </source>
</evidence>
<evidence type="ECO:0000256" key="22">
    <source>
        <dbReference type="SAM" id="Phobius"/>
    </source>
</evidence>
<comment type="catalytic activity">
    <reaction evidence="18">
        <text>L-threonyl-[protein] + ATP = O-phospho-L-threonyl-[protein] + ADP + H(+)</text>
        <dbReference type="Rhea" id="RHEA:46608"/>
        <dbReference type="Rhea" id="RHEA-COMP:11060"/>
        <dbReference type="Rhea" id="RHEA-COMP:11605"/>
        <dbReference type="ChEBI" id="CHEBI:15378"/>
        <dbReference type="ChEBI" id="CHEBI:30013"/>
        <dbReference type="ChEBI" id="CHEBI:30616"/>
        <dbReference type="ChEBI" id="CHEBI:61977"/>
        <dbReference type="ChEBI" id="CHEBI:456216"/>
        <dbReference type="EC" id="2.7.11.1"/>
    </reaction>
    <physiologicalReaction direction="left-to-right" evidence="18">
        <dbReference type="Rhea" id="RHEA:46609"/>
    </physiologicalReaction>
</comment>
<dbReference type="PROSITE" id="PS00108">
    <property type="entry name" value="PROTEIN_KINASE_ST"/>
    <property type="match status" value="1"/>
</dbReference>
<keyword evidence="9" id="KW-0732">Signal</keyword>
<organism evidence="24 25">
    <name type="scientific">Triticum turgidum subsp. durum</name>
    <name type="common">Durum wheat</name>
    <name type="synonym">Triticum durum</name>
    <dbReference type="NCBI Taxonomy" id="4567"/>
    <lineage>
        <taxon>Eukaryota</taxon>
        <taxon>Viridiplantae</taxon>
        <taxon>Streptophyta</taxon>
        <taxon>Embryophyta</taxon>
        <taxon>Tracheophyta</taxon>
        <taxon>Spermatophyta</taxon>
        <taxon>Magnoliopsida</taxon>
        <taxon>Liliopsida</taxon>
        <taxon>Poales</taxon>
        <taxon>Poaceae</taxon>
        <taxon>BOP clade</taxon>
        <taxon>Pooideae</taxon>
        <taxon>Triticodae</taxon>
        <taxon>Triticeae</taxon>
        <taxon>Triticinae</taxon>
        <taxon>Triticum</taxon>
    </lineage>
</organism>
<dbReference type="SMART" id="SM00220">
    <property type="entry name" value="S_TKc"/>
    <property type="match status" value="1"/>
</dbReference>
<feature type="binding site" evidence="20">
    <location>
        <position position="136"/>
    </location>
    <ligand>
        <name>ATP</name>
        <dbReference type="ChEBI" id="CHEBI:30616"/>
    </ligand>
</feature>
<evidence type="ECO:0000256" key="8">
    <source>
        <dbReference type="ARBA" id="ARBA00022692"/>
    </source>
</evidence>